<dbReference type="PANTHER" id="PTHR28297">
    <property type="entry name" value="FUNGAL PROTEIN"/>
    <property type="match status" value="1"/>
</dbReference>
<proteinExistence type="predicted"/>
<dbReference type="EMBL" id="HE650829">
    <property type="protein sequence ID" value="CCF59924.1"/>
    <property type="molecule type" value="Genomic_DNA"/>
</dbReference>
<keyword evidence="1" id="KW-0812">Transmembrane</keyword>
<feature type="transmembrane region" description="Helical" evidence="1">
    <location>
        <begin position="175"/>
        <end position="198"/>
    </location>
</feature>
<name>H2AZX4_KAZAF</name>
<protein>
    <submittedName>
        <fullName evidence="2">Uncharacterized protein</fullName>
    </submittedName>
</protein>
<dbReference type="AlphaFoldDB" id="H2AZX4"/>
<dbReference type="PANTHER" id="PTHR28297:SF1">
    <property type="entry name" value="FUNGAL PROTEIN"/>
    <property type="match status" value="1"/>
</dbReference>
<evidence type="ECO:0000256" key="1">
    <source>
        <dbReference type="SAM" id="Phobius"/>
    </source>
</evidence>
<reference evidence="2 3" key="1">
    <citation type="journal article" date="2011" name="Proc. Natl. Acad. Sci. U.S.A.">
        <title>Evolutionary erosion of yeast sex chromosomes by mating-type switching accidents.</title>
        <authorList>
            <person name="Gordon J.L."/>
            <person name="Armisen D."/>
            <person name="Proux-Wera E."/>
            <person name="Oheigeartaigh S.S."/>
            <person name="Byrne K.P."/>
            <person name="Wolfe K.H."/>
        </authorList>
    </citation>
    <scope>NUCLEOTIDE SEQUENCE [LARGE SCALE GENOMIC DNA]</scope>
    <source>
        <strain evidence="3">ATCC 22294 / BCRC 22015 / CBS 2517 / CECT 1963 / NBRC 1671 / NRRL Y-8276</strain>
    </source>
</reference>
<evidence type="ECO:0000313" key="3">
    <source>
        <dbReference type="Proteomes" id="UP000005220"/>
    </source>
</evidence>
<keyword evidence="1" id="KW-0472">Membrane</keyword>
<keyword evidence="1" id="KW-1133">Transmembrane helix</keyword>
<gene>
    <name evidence="2" type="primary">KAFR0I01430</name>
    <name evidence="2" type="ORF">KAFR_0I01430</name>
</gene>
<feature type="transmembrane region" description="Helical" evidence="1">
    <location>
        <begin position="12"/>
        <end position="39"/>
    </location>
</feature>
<dbReference type="GeneID" id="13883560"/>
<dbReference type="OrthoDB" id="15595at2759"/>
<dbReference type="eggNOG" id="ENOG502S4IY">
    <property type="taxonomic scope" value="Eukaryota"/>
</dbReference>
<dbReference type="KEGG" id="kaf:KAFR_0I01430"/>
<feature type="transmembrane region" description="Helical" evidence="1">
    <location>
        <begin position="218"/>
        <end position="238"/>
    </location>
</feature>
<dbReference type="InParanoid" id="H2AZX4"/>
<dbReference type="HOGENOM" id="CLU_076682_0_0_1"/>
<dbReference type="Pfam" id="PF10445">
    <property type="entry name" value="DUF2456"/>
    <property type="match status" value="1"/>
</dbReference>
<sequence length="280" mass="32020">MFEAFAKKHPLLYAFLYLFVFEAGGSAIVAGGLEFLIAWGMYRFVHHKVTLWAFPHTLSGDCALSLFIQVCITWCCEEILINWDYYNNRTCTVMNLDLWLFHKLQSAKGKISTRFLNWYLEIPYGIIKYDNVQNKNNSNKLSFLPFTRRIVVNYPNEGLLYNIVIWLLKKIVRGLLWSCVIFCIIWPVTMGIMAGIGTSVGAYDFKFDHYPTPQIMKLLYAVAVAYASTPFTIIVIILRNNTYELRTLTSSDSLTAIQNIDMLKAHDGIDLPSDSSSSSL</sequence>
<evidence type="ECO:0000313" key="2">
    <source>
        <dbReference type="EMBL" id="CCF59924.1"/>
    </source>
</evidence>
<accession>H2AZX4</accession>
<dbReference type="InterPro" id="IPR018852">
    <property type="entry name" value="DUF2456"/>
</dbReference>
<organism evidence="2 3">
    <name type="scientific">Kazachstania africana (strain ATCC 22294 / BCRC 22015 / CBS 2517 / CECT 1963 / NBRC 1671 / NRRL Y-8276)</name>
    <name type="common">Yeast</name>
    <name type="synonym">Kluyveromyces africanus</name>
    <dbReference type="NCBI Taxonomy" id="1071382"/>
    <lineage>
        <taxon>Eukaryota</taxon>
        <taxon>Fungi</taxon>
        <taxon>Dikarya</taxon>
        <taxon>Ascomycota</taxon>
        <taxon>Saccharomycotina</taxon>
        <taxon>Saccharomycetes</taxon>
        <taxon>Saccharomycetales</taxon>
        <taxon>Saccharomycetaceae</taxon>
        <taxon>Kazachstania</taxon>
    </lineage>
</organism>
<dbReference type="Proteomes" id="UP000005220">
    <property type="component" value="Chromosome 9"/>
</dbReference>
<keyword evidence="3" id="KW-1185">Reference proteome</keyword>
<dbReference type="FunCoup" id="H2AZX4">
    <property type="interactions" value="27"/>
</dbReference>
<dbReference type="RefSeq" id="XP_003959059.1">
    <property type="nucleotide sequence ID" value="XM_003959010.1"/>
</dbReference>